<dbReference type="InterPro" id="IPR036951">
    <property type="entry name" value="ArAA_hydroxylase_sf"/>
</dbReference>
<feature type="binding site" evidence="8">
    <location>
        <position position="217"/>
    </location>
    <ligand>
        <name>Fe cation</name>
        <dbReference type="ChEBI" id="CHEBI:24875"/>
    </ligand>
</feature>
<comment type="caution">
    <text evidence="10">The sequence shown here is derived from an EMBL/GenBank/DDBJ whole genome shotgun (WGS) entry which is preliminary data.</text>
</comment>
<dbReference type="SUPFAM" id="SSF56534">
    <property type="entry name" value="Aromatic aminoacid monoxygenases, catalytic and oligomerization domains"/>
    <property type="match status" value="1"/>
</dbReference>
<sequence length="374" mass="42901">MWSHFQRSFLPRTFSGCLISRWPRRLVSSTAAAAPQLSTHELQEPSLAPVTVPWFPQRIQDLDICARNALEVELDATDPGLNDPHYCARRKVLRNLVVNYRQGQPLHHVDYNNLERQTWATIYRTIRPLWLKYACKEYHAVIALLEREINYGETAIPQFRDITGFLEATTGFTMHPVTGYLSPRDFLNGLAFRVFFCTQYIRHHSVPFYTQEPDICHEIMGHVPMFADKDFADFSHEIGLASLGATDEEIVRLAAVYFISVEFGIYRQNGNLKAFGAGLLSSIAELEFACNPNRPAGGRDDFADYRTYCPFEASMQTYPVTAYQPYYYVSESVAQVKVGVRAYIDAMDRPFVAMYDWTTKTILTDRTLVVLDRE</sequence>
<evidence type="ECO:0000313" key="11">
    <source>
        <dbReference type="Proteomes" id="UP000481153"/>
    </source>
</evidence>
<gene>
    <name evidence="10" type="ORF">Ae201684_016471</name>
</gene>
<dbReference type="EC" id="1.14.16.1" evidence="3"/>
<dbReference type="Pfam" id="PF00351">
    <property type="entry name" value="Biopterin_H"/>
    <property type="match status" value="1"/>
</dbReference>
<dbReference type="InterPro" id="IPR019774">
    <property type="entry name" value="Aromatic-AA_hydroxylase_C"/>
</dbReference>
<name>A0A6G0WDM3_9STRA</name>
<dbReference type="Proteomes" id="UP000481153">
    <property type="component" value="Unassembled WGS sequence"/>
</dbReference>
<evidence type="ECO:0000256" key="1">
    <source>
        <dbReference type="ARBA" id="ARBA00001954"/>
    </source>
</evidence>
<dbReference type="InterPro" id="IPR036329">
    <property type="entry name" value="Aro-AA_hydroxylase_C_sf"/>
</dbReference>
<dbReference type="PANTHER" id="PTHR11473:SF24">
    <property type="entry name" value="PHENYLALANINE-4-HYDROXYLASE"/>
    <property type="match status" value="1"/>
</dbReference>
<keyword evidence="5" id="KW-0560">Oxidoreductase</keyword>
<evidence type="ECO:0000256" key="6">
    <source>
        <dbReference type="ARBA" id="ARBA00023004"/>
    </source>
</evidence>
<feature type="binding site" evidence="8">
    <location>
        <position position="262"/>
    </location>
    <ligand>
        <name>Fe cation</name>
        <dbReference type="ChEBI" id="CHEBI:24875"/>
    </ligand>
</feature>
<keyword evidence="6 8" id="KW-0408">Iron</keyword>
<dbReference type="PANTHER" id="PTHR11473">
    <property type="entry name" value="AROMATIC AMINO ACID HYDROXYLASE"/>
    <property type="match status" value="1"/>
</dbReference>
<evidence type="ECO:0000256" key="7">
    <source>
        <dbReference type="ARBA" id="ARBA00023033"/>
    </source>
</evidence>
<dbReference type="VEuPathDB" id="FungiDB:AeMF1_011729"/>
<dbReference type="PROSITE" id="PS51410">
    <property type="entry name" value="BH4_AAA_HYDROXYL_2"/>
    <property type="match status" value="1"/>
</dbReference>
<evidence type="ECO:0000256" key="2">
    <source>
        <dbReference type="ARBA" id="ARBA00009712"/>
    </source>
</evidence>
<dbReference type="InterPro" id="IPR018301">
    <property type="entry name" value="ArAA_hydroxylase_Fe/CU_BS"/>
</dbReference>
<accession>A0A6G0WDM3</accession>
<evidence type="ECO:0000259" key="9">
    <source>
        <dbReference type="PROSITE" id="PS51410"/>
    </source>
</evidence>
<organism evidence="10 11">
    <name type="scientific">Aphanomyces euteiches</name>
    <dbReference type="NCBI Taxonomy" id="100861"/>
    <lineage>
        <taxon>Eukaryota</taxon>
        <taxon>Sar</taxon>
        <taxon>Stramenopiles</taxon>
        <taxon>Oomycota</taxon>
        <taxon>Saprolegniomycetes</taxon>
        <taxon>Saprolegniales</taxon>
        <taxon>Verrucalvaceae</taxon>
        <taxon>Aphanomyces</taxon>
    </lineage>
</organism>
<keyword evidence="4 8" id="KW-0479">Metal-binding</keyword>
<feature type="domain" description="Biopterin-dependent aromatic amino acid hydroxylase family profile" evidence="9">
    <location>
        <begin position="39"/>
        <end position="374"/>
    </location>
</feature>
<evidence type="ECO:0000256" key="3">
    <source>
        <dbReference type="ARBA" id="ARBA00011995"/>
    </source>
</evidence>
<dbReference type="GO" id="GO:0005506">
    <property type="term" value="F:iron ion binding"/>
    <property type="evidence" value="ECO:0007669"/>
    <property type="project" value="InterPro"/>
</dbReference>
<dbReference type="InterPro" id="IPR001273">
    <property type="entry name" value="ArAA_hydroxylase"/>
</dbReference>
<dbReference type="Gene3D" id="1.10.800.10">
    <property type="entry name" value="Aromatic amino acid hydroxylase"/>
    <property type="match status" value="1"/>
</dbReference>
<dbReference type="AlphaFoldDB" id="A0A6G0WDM3"/>
<dbReference type="GO" id="GO:0004505">
    <property type="term" value="F:phenylalanine 4-monooxygenase activity"/>
    <property type="evidence" value="ECO:0007669"/>
    <property type="project" value="UniProtKB-EC"/>
</dbReference>
<evidence type="ECO:0000256" key="4">
    <source>
        <dbReference type="ARBA" id="ARBA00022723"/>
    </source>
</evidence>
<comment type="similarity">
    <text evidence="2">Belongs to the biopterin-dependent aromatic amino acid hydroxylase family.</text>
</comment>
<keyword evidence="7" id="KW-0503">Monooxygenase</keyword>
<reference evidence="10 11" key="1">
    <citation type="submission" date="2019-07" db="EMBL/GenBank/DDBJ databases">
        <title>Genomics analysis of Aphanomyces spp. identifies a new class of oomycete effector associated with host adaptation.</title>
        <authorList>
            <person name="Gaulin E."/>
        </authorList>
    </citation>
    <scope>NUCLEOTIDE SEQUENCE [LARGE SCALE GENOMIC DNA]</scope>
    <source>
        <strain evidence="10 11">ATCC 201684</strain>
    </source>
</reference>
<feature type="binding site" evidence="8">
    <location>
        <position position="222"/>
    </location>
    <ligand>
        <name>Fe cation</name>
        <dbReference type="ChEBI" id="CHEBI:24875"/>
    </ligand>
</feature>
<protein>
    <recommendedName>
        <fullName evidence="3">phenylalanine 4-monooxygenase</fullName>
        <ecNumber evidence="3">1.14.16.1</ecNumber>
    </recommendedName>
</protein>
<proteinExistence type="inferred from homology"/>
<dbReference type="EMBL" id="VJMJ01000253">
    <property type="protein sequence ID" value="KAF0725074.1"/>
    <property type="molecule type" value="Genomic_DNA"/>
</dbReference>
<evidence type="ECO:0000256" key="5">
    <source>
        <dbReference type="ARBA" id="ARBA00023002"/>
    </source>
</evidence>
<dbReference type="PROSITE" id="PS00367">
    <property type="entry name" value="BH4_AAA_HYDROXYL_1"/>
    <property type="match status" value="1"/>
</dbReference>
<comment type="cofactor">
    <cofactor evidence="1 8">
        <name>Fe(2+)</name>
        <dbReference type="ChEBI" id="CHEBI:29033"/>
    </cofactor>
</comment>
<evidence type="ECO:0000313" key="10">
    <source>
        <dbReference type="EMBL" id="KAF0725074.1"/>
    </source>
</evidence>
<keyword evidence="11" id="KW-1185">Reference proteome</keyword>
<dbReference type="PRINTS" id="PR00372">
    <property type="entry name" value="FYWHYDRXLASE"/>
</dbReference>
<evidence type="ECO:0000256" key="8">
    <source>
        <dbReference type="PIRSR" id="PIRSR601273-2"/>
    </source>
</evidence>